<feature type="transmembrane region" description="Helical" evidence="1">
    <location>
        <begin position="72"/>
        <end position="91"/>
    </location>
</feature>
<keyword evidence="1" id="KW-0812">Transmembrane</keyword>
<dbReference type="GO" id="GO:0005886">
    <property type="term" value="C:plasma membrane"/>
    <property type="evidence" value="ECO:0007669"/>
    <property type="project" value="TreeGrafter"/>
</dbReference>
<feature type="transmembrane region" description="Helical" evidence="1">
    <location>
        <begin position="314"/>
        <end position="336"/>
    </location>
</feature>
<dbReference type="AlphaFoldDB" id="A0A426YAP4"/>
<dbReference type="PANTHER" id="PTHR31414">
    <property type="entry name" value="TRANSMEMBRANE PROTEIN DDB_G0292058"/>
    <property type="match status" value="1"/>
</dbReference>
<dbReference type="EMBL" id="AMZH03013711">
    <property type="protein sequence ID" value="RRT48811.1"/>
    <property type="molecule type" value="Genomic_DNA"/>
</dbReference>
<protein>
    <submittedName>
        <fullName evidence="2">Uncharacterized protein</fullName>
    </submittedName>
</protein>
<accession>A0A426YAP4</accession>
<proteinExistence type="predicted"/>
<comment type="caution">
    <text evidence="2">The sequence shown here is derived from an EMBL/GenBank/DDBJ whole genome shotgun (WGS) entry which is preliminary data.</text>
</comment>
<evidence type="ECO:0000313" key="2">
    <source>
        <dbReference type="EMBL" id="RRT48811.1"/>
    </source>
</evidence>
<keyword evidence="1" id="KW-1133">Transmembrane helix</keyword>
<gene>
    <name evidence="2" type="ORF">B296_00035978</name>
</gene>
<evidence type="ECO:0000256" key="1">
    <source>
        <dbReference type="SAM" id="Phobius"/>
    </source>
</evidence>
<reference evidence="2 3" key="1">
    <citation type="journal article" date="2014" name="Agronomy (Basel)">
        <title>A Draft Genome Sequence for Ensete ventricosum, the Drought-Tolerant Tree Against Hunger.</title>
        <authorList>
            <person name="Harrison J."/>
            <person name="Moore K.A."/>
            <person name="Paszkiewicz K."/>
            <person name="Jones T."/>
            <person name="Grant M."/>
            <person name="Ambacheew D."/>
            <person name="Muzemil S."/>
            <person name="Studholme D.J."/>
        </authorList>
    </citation>
    <scope>NUCLEOTIDE SEQUENCE [LARGE SCALE GENOMIC DNA]</scope>
</reference>
<dbReference type="Proteomes" id="UP000287651">
    <property type="component" value="Unassembled WGS sequence"/>
</dbReference>
<dbReference type="PANTHER" id="PTHR31414:SF15">
    <property type="entry name" value="PLASMA MEMBRANE FUSION PROTEIN"/>
    <property type="match status" value="1"/>
</dbReference>
<sequence>MRCSSNTTVSNLRSFSTNLADAKKVGVGQISLPADEQAAIDAVVQSLNDAADGVSSRTADNSKRIRDYLDTVRLVLIILVAALLLLVLLGLSKSKCIDFCMGDTCISMDEWALHPREHTAMDDILPCVDVATTNASLRRSREVTFQLVNVVNQVITNVSNADFPPMLKPLYYNQSGPLVPPLCNPYDPDLGSRSCTTGELGFDNVSRVRPHERIRDPTVTMIITDPTRTTILVQVWRSYVCQVTVANGSDICATVGRMTPKIYAQMMAAVNVSYGLYQYGRFLAGLADCTFVRQTFRSITLDHCPGLGRYSKQVFIGLAMASAAVMLSLVLWVIYARARWHRKRNKQLMARSYHEQLHLQEKYLLGTPSSGR</sequence>
<dbReference type="GO" id="GO:0009506">
    <property type="term" value="C:plasmodesma"/>
    <property type="evidence" value="ECO:0007669"/>
    <property type="project" value="TreeGrafter"/>
</dbReference>
<evidence type="ECO:0000313" key="3">
    <source>
        <dbReference type="Proteomes" id="UP000287651"/>
    </source>
</evidence>
<organism evidence="2 3">
    <name type="scientific">Ensete ventricosum</name>
    <name type="common">Abyssinian banana</name>
    <name type="synonym">Musa ensete</name>
    <dbReference type="NCBI Taxonomy" id="4639"/>
    <lineage>
        <taxon>Eukaryota</taxon>
        <taxon>Viridiplantae</taxon>
        <taxon>Streptophyta</taxon>
        <taxon>Embryophyta</taxon>
        <taxon>Tracheophyta</taxon>
        <taxon>Spermatophyta</taxon>
        <taxon>Magnoliopsida</taxon>
        <taxon>Liliopsida</taxon>
        <taxon>Zingiberales</taxon>
        <taxon>Musaceae</taxon>
        <taxon>Ensete</taxon>
    </lineage>
</organism>
<name>A0A426YAP4_ENSVE</name>
<dbReference type="InterPro" id="IPR040283">
    <property type="entry name" value="DDB_G0292058-like"/>
</dbReference>
<keyword evidence="1" id="KW-0472">Membrane</keyword>